<sequence>MNTQLQTFNFKSNTVRAELIENEAYFCLADVCAVMDIKNSRRVNAEMLDQKGVRNAYTLTNGGKQELTFINEPNLYRIIFKSRKAEAIEFQNWVFDEVLPQIRKTGKYERSQTTVDDRTGLRDAVNMLVSKKGLIYSDAYQLIHQRFNVNHIDELTKEQLPQAVEYAHKIILEGELIIPEKQEHIAIGLNTAQALVKFHRLAVAKAQKAETALRQIHQIMGYEPYVRNDLAAGLFDIHHEFTVWLNDFEQAVTAATMPKLGYVK</sequence>
<accession>A0A377IAH8</accession>
<dbReference type="AlphaFoldDB" id="A0A377IAH8"/>
<evidence type="ECO:0000259" key="1">
    <source>
        <dbReference type="PROSITE" id="PS51750"/>
    </source>
</evidence>
<evidence type="ECO:0000313" key="2">
    <source>
        <dbReference type="EMBL" id="STO72223.1"/>
    </source>
</evidence>
<organism evidence="2 3">
    <name type="scientific">Avibacterium paragallinarum</name>
    <name type="common">Haemophilus gallinarum</name>
    <dbReference type="NCBI Taxonomy" id="728"/>
    <lineage>
        <taxon>Bacteria</taxon>
        <taxon>Pseudomonadati</taxon>
        <taxon>Pseudomonadota</taxon>
        <taxon>Gammaproteobacteria</taxon>
        <taxon>Pasteurellales</taxon>
        <taxon>Pasteurellaceae</taxon>
        <taxon>Avibacterium</taxon>
    </lineage>
</organism>
<reference evidence="2 3" key="1">
    <citation type="submission" date="2018-06" db="EMBL/GenBank/DDBJ databases">
        <authorList>
            <consortium name="Pathogen Informatics"/>
            <person name="Doyle S."/>
        </authorList>
    </citation>
    <scope>NUCLEOTIDE SEQUENCE [LARGE SCALE GENOMIC DNA]</scope>
    <source>
        <strain evidence="2 3">NCTC11296</strain>
    </source>
</reference>
<dbReference type="PANTHER" id="PTHR36180:SF2">
    <property type="entry name" value="BRO FAMILY PROTEIN"/>
    <property type="match status" value="1"/>
</dbReference>
<feature type="domain" description="Bro-N" evidence="1">
    <location>
        <begin position="2"/>
        <end position="106"/>
    </location>
</feature>
<dbReference type="Pfam" id="PF02498">
    <property type="entry name" value="Bro-N"/>
    <property type="match status" value="1"/>
</dbReference>
<dbReference type="PANTHER" id="PTHR36180">
    <property type="entry name" value="DNA-BINDING PROTEIN-RELATED-RELATED"/>
    <property type="match status" value="1"/>
</dbReference>
<dbReference type="EMBL" id="UGHK01000002">
    <property type="protein sequence ID" value="STO72223.1"/>
    <property type="molecule type" value="Genomic_DNA"/>
</dbReference>
<dbReference type="Proteomes" id="UP000254465">
    <property type="component" value="Unassembled WGS sequence"/>
</dbReference>
<name>A0A377IAH8_AVIPA</name>
<dbReference type="InterPro" id="IPR003497">
    <property type="entry name" value="BRO_N_domain"/>
</dbReference>
<dbReference type="RefSeq" id="WP_017805945.1">
    <property type="nucleotide sequence ID" value="NZ_PQVK01000163.1"/>
</dbReference>
<protein>
    <submittedName>
        <fullName evidence="2">Putative antirepressor protein encoded by prophage cp-933n (Putative antirepressor protein)</fullName>
    </submittedName>
</protein>
<proteinExistence type="predicted"/>
<evidence type="ECO:0000313" key="3">
    <source>
        <dbReference type="Proteomes" id="UP000254465"/>
    </source>
</evidence>
<dbReference type="PROSITE" id="PS51750">
    <property type="entry name" value="BRO_N"/>
    <property type="match status" value="1"/>
</dbReference>
<dbReference type="SMART" id="SM01040">
    <property type="entry name" value="Bro-N"/>
    <property type="match status" value="1"/>
</dbReference>
<gene>
    <name evidence="2" type="ORF">NCTC11296_02146</name>
</gene>